<accession>A0A1N6N0R2</accession>
<name>A0A1N6N0R2_9GAMM</name>
<reference evidence="2" key="1">
    <citation type="submission" date="2016-12" db="EMBL/GenBank/DDBJ databases">
        <authorList>
            <person name="Gaudriault S."/>
        </authorList>
    </citation>
    <scope>NUCLEOTIDE SEQUENCE [LARGE SCALE GENOMIC DNA]</scope>
    <source>
        <strain evidence="2">HGB1681 (deposited as PTA-6826 in the American Type Culture Collection)</strain>
    </source>
</reference>
<proteinExistence type="predicted"/>
<dbReference type="Proteomes" id="UP000196435">
    <property type="component" value="Unassembled WGS sequence"/>
</dbReference>
<organism evidence="1 2">
    <name type="scientific">Xenorhabdus innexi</name>
    <dbReference type="NCBI Taxonomy" id="290109"/>
    <lineage>
        <taxon>Bacteria</taxon>
        <taxon>Pseudomonadati</taxon>
        <taxon>Pseudomonadota</taxon>
        <taxon>Gammaproteobacteria</taxon>
        <taxon>Enterobacterales</taxon>
        <taxon>Morganellaceae</taxon>
        <taxon>Xenorhabdus</taxon>
    </lineage>
</organism>
<dbReference type="EMBL" id="FTLG01000220">
    <property type="protein sequence ID" value="SIP74667.1"/>
    <property type="molecule type" value="Genomic_DNA"/>
</dbReference>
<protein>
    <submittedName>
        <fullName evidence="1">Uncharacterized protein</fullName>
    </submittedName>
</protein>
<gene>
    <name evidence="1" type="ORF">XIS1_750008</name>
</gene>
<dbReference type="AlphaFoldDB" id="A0A1N6N0R2"/>
<evidence type="ECO:0000313" key="2">
    <source>
        <dbReference type="Proteomes" id="UP000196435"/>
    </source>
</evidence>
<evidence type="ECO:0000313" key="1">
    <source>
        <dbReference type="EMBL" id="SIP74667.1"/>
    </source>
</evidence>
<sequence length="40" mass="4517">MNKNVYQVPFLTPYIIKIKAGTFPQGKYPAGCFIQLTIVN</sequence>